<keyword evidence="1" id="KW-0238">DNA-binding</keyword>
<name>A0AAJ4MME4_LACLL</name>
<proteinExistence type="predicted"/>
<dbReference type="AlphaFoldDB" id="A0AAJ4MME4"/>
<dbReference type="RefSeq" id="WP_023164685.1">
    <property type="nucleotide sequence ID" value="NZ_CP031926.2"/>
</dbReference>
<gene>
    <name evidence="1" type="ORF">LL223_2104</name>
</gene>
<sequence length="331" mass="38383">MNKDLTQSLVDRQNILNNPFAVAEARKTFNIEQLFFTNQQIADFYNVNIRTIERIIEENNHELSQNGVMILTGSKLQEFLKMNNDFDTDKNVGSKTRKLTVSTVKAVLNFSMLLKNSEKARDVRGIILDLAMQKVSDKTDGNVKYINQRDKEYLNQAQREAVERKNFTQSLKNYIAMGNYKYAYFTNEVYKAIFRERAQEYKTLLKLNSKDNIRSTLYSEVLVIIASFEAGLASEFEKKSDSLGRGLSKDEADKIICEFSEQPLYTPLLDNARTLMASRDNSLRDVRHEKLSEYITAMSQEDYEKFLGEQSKSLEQQIQENKAVFERLKDK</sequence>
<evidence type="ECO:0000313" key="1">
    <source>
        <dbReference type="EMBL" id="QRZ35742.1"/>
    </source>
</evidence>
<protein>
    <submittedName>
        <fullName evidence="1">DNA-binding protein</fullName>
    </submittedName>
</protein>
<dbReference type="EMBL" id="CP031926">
    <property type="protein sequence ID" value="QRZ35742.1"/>
    <property type="molecule type" value="Genomic_DNA"/>
</dbReference>
<organism evidence="1 2">
    <name type="scientific">Lactococcus lactis subsp. lactis</name>
    <name type="common">Streptococcus lactis</name>
    <dbReference type="NCBI Taxonomy" id="1360"/>
    <lineage>
        <taxon>Bacteria</taxon>
        <taxon>Bacillati</taxon>
        <taxon>Bacillota</taxon>
        <taxon>Bacilli</taxon>
        <taxon>Lactobacillales</taxon>
        <taxon>Streptococcaceae</taxon>
        <taxon>Lactococcus</taxon>
    </lineage>
</organism>
<evidence type="ECO:0000313" key="2">
    <source>
        <dbReference type="Proteomes" id="UP000663169"/>
    </source>
</evidence>
<accession>A0AAJ4MME4</accession>
<reference evidence="1" key="1">
    <citation type="journal article" date="2020" name="Mol. Microbiol.">
        <title>The CWPS Rubik's cube: Linking diversity of cell wall polysaccharide structures with the encoded biosynthetic machinery of selected Lactococcus lactis strains.</title>
        <authorList>
            <person name="Mahony J."/>
            <person name="Frantzen C."/>
            <person name="Vinogradov E."/>
            <person name="Sadovskaya I."/>
            <person name="Theodorou I."/>
            <person name="Kelleher P."/>
            <person name="Chapot-Chartier M.P."/>
            <person name="Cambillau C."/>
            <person name="Holo H."/>
            <person name="van Sinderen D."/>
        </authorList>
    </citation>
    <scope>NUCLEOTIDE SEQUENCE</scope>
    <source>
        <strain evidence="1">223</strain>
    </source>
</reference>
<dbReference type="GO" id="GO:0003677">
    <property type="term" value="F:DNA binding"/>
    <property type="evidence" value="ECO:0007669"/>
    <property type="project" value="UniProtKB-KW"/>
</dbReference>
<reference evidence="1" key="2">
    <citation type="submission" date="2023-04" db="EMBL/GenBank/DDBJ databases">
        <authorList>
            <person name="McDonnell B."/>
        </authorList>
    </citation>
    <scope>NUCLEOTIDE SEQUENCE</scope>
    <source>
        <strain evidence="1">223</strain>
    </source>
</reference>
<dbReference type="Proteomes" id="UP000663169">
    <property type="component" value="Chromosome"/>
</dbReference>